<accession>A0ABT8E2C2</accession>
<evidence type="ECO:0000313" key="2">
    <source>
        <dbReference type="Proteomes" id="UP001168694"/>
    </source>
</evidence>
<gene>
    <name evidence="1" type="ORF">QYF49_03210</name>
</gene>
<sequence length="74" mass="8830">MIFDKQKYRMQAEMLDWYSHKVNESMQKLDQLRWGRNRVLTKGDTWGSKSKATYLQIMSESASTTLLRQVQENN</sequence>
<dbReference type="RefSeq" id="WP_290398182.1">
    <property type="nucleotide sequence ID" value="NZ_JAUHLN010000001.1"/>
</dbReference>
<evidence type="ECO:0000313" key="1">
    <source>
        <dbReference type="EMBL" id="MDN4072040.1"/>
    </source>
</evidence>
<proteinExistence type="predicted"/>
<dbReference type="EMBL" id="JAUHLN010000001">
    <property type="protein sequence ID" value="MDN4072040.1"/>
    <property type="molecule type" value="Genomic_DNA"/>
</dbReference>
<name>A0ABT8E2C2_9BACL</name>
<keyword evidence="2" id="KW-1185">Reference proteome</keyword>
<organism evidence="1 2">
    <name type="scientific">Fictibacillus terranigra</name>
    <dbReference type="NCBI Taxonomy" id="3058424"/>
    <lineage>
        <taxon>Bacteria</taxon>
        <taxon>Bacillati</taxon>
        <taxon>Bacillota</taxon>
        <taxon>Bacilli</taxon>
        <taxon>Bacillales</taxon>
        <taxon>Fictibacillaceae</taxon>
        <taxon>Fictibacillus</taxon>
    </lineage>
</organism>
<comment type="caution">
    <text evidence="1">The sequence shown here is derived from an EMBL/GenBank/DDBJ whole genome shotgun (WGS) entry which is preliminary data.</text>
</comment>
<protein>
    <submittedName>
        <fullName evidence="1">Uncharacterized protein</fullName>
    </submittedName>
</protein>
<reference evidence="1" key="1">
    <citation type="submission" date="2023-06" db="EMBL/GenBank/DDBJ databases">
        <title>Draft Genome Sequences of Representative Paenibacillus Polymyxa, Bacillus cereus, Fictibacillus sp., and Brevibacillus agri Strains Isolated from Amazonian Dark Earth.</title>
        <authorList>
            <person name="Pellegrinetti T.A."/>
            <person name="Cunha I.C.M."/>
            <person name="Chaves M.G."/>
            <person name="Freitas A.S."/>
            <person name="Silva A.V.R."/>
            <person name="Tsai S.M."/>
            <person name="Mendes L.W."/>
        </authorList>
    </citation>
    <scope>NUCLEOTIDE SEQUENCE</scope>
    <source>
        <strain evidence="1">CENA-BCM004</strain>
    </source>
</reference>
<dbReference type="Proteomes" id="UP001168694">
    <property type="component" value="Unassembled WGS sequence"/>
</dbReference>